<dbReference type="InterPro" id="IPR050900">
    <property type="entry name" value="Transposase_IS3/IS150/IS904"/>
</dbReference>
<reference evidence="3 4" key="1">
    <citation type="submission" date="2019-06" db="EMBL/GenBank/DDBJ databases">
        <title>Sequencing the genomes of 1000 actinobacteria strains.</title>
        <authorList>
            <person name="Klenk H.-P."/>
        </authorList>
    </citation>
    <scope>NUCLEOTIDE SEQUENCE [LARGE SCALE GENOMIC DNA]</scope>
    <source>
        <strain evidence="3 4">DSM 45043</strain>
    </source>
</reference>
<dbReference type="SUPFAM" id="SSF53098">
    <property type="entry name" value="Ribonuclease H-like"/>
    <property type="match status" value="1"/>
</dbReference>
<gene>
    <name evidence="3" type="ORF">FHX41_0084</name>
</gene>
<dbReference type="Pfam" id="PF13276">
    <property type="entry name" value="HTH_21"/>
    <property type="match status" value="1"/>
</dbReference>
<dbReference type="Pfam" id="PF13333">
    <property type="entry name" value="rve_2"/>
    <property type="match status" value="1"/>
</dbReference>
<comment type="caution">
    <text evidence="3">The sequence shown here is derived from an EMBL/GenBank/DDBJ whole genome shotgun (WGS) entry which is preliminary data.</text>
</comment>
<sequence length="287" mass="32763">MRLDTAEYAYPVTFMCRLLNVSRSGYYEWRSRPESATARRREQLKAVIGKAFELSNGTYGHRRVHAQLRRWDVRARPELVRRLMRLMGLVPCQARPRRRGLTRPGATVVPDLVGRDFTAPAPGQKLVGDITYIPTMEGWLYLATVIDCCTKEVIGYAMGDHYRTPLITRAIRNAARNRKLADQAIFHSDRGSNYLSDEYASVLAELGLWRSAGQSGSCFDNAMAESFFGVLKNELVSRTTYPTREAARQDITRYIEFWYNRRRLHSALGYRPPCEAHAEHEKAAIAA</sequence>
<dbReference type="AlphaFoldDB" id="A0A543I7F1"/>
<evidence type="ECO:0000256" key="1">
    <source>
        <dbReference type="ARBA" id="ARBA00002286"/>
    </source>
</evidence>
<keyword evidence="4" id="KW-1185">Reference proteome</keyword>
<dbReference type="PANTHER" id="PTHR46889">
    <property type="entry name" value="TRANSPOSASE INSF FOR INSERTION SEQUENCE IS3B-RELATED"/>
    <property type="match status" value="1"/>
</dbReference>
<dbReference type="InterPro" id="IPR025948">
    <property type="entry name" value="HTH-like_dom"/>
</dbReference>
<dbReference type="InterPro" id="IPR012337">
    <property type="entry name" value="RNaseH-like_sf"/>
</dbReference>
<accession>A0A543I7F1</accession>
<dbReference type="InterPro" id="IPR048020">
    <property type="entry name" value="Transpos_IS3"/>
</dbReference>
<feature type="domain" description="Integrase catalytic" evidence="2">
    <location>
        <begin position="118"/>
        <end position="280"/>
    </location>
</feature>
<dbReference type="PROSITE" id="PS50994">
    <property type="entry name" value="INTEGRASE"/>
    <property type="match status" value="1"/>
</dbReference>
<organism evidence="3 4">
    <name type="scientific">Actinomadura hallensis</name>
    <dbReference type="NCBI Taxonomy" id="337895"/>
    <lineage>
        <taxon>Bacteria</taxon>
        <taxon>Bacillati</taxon>
        <taxon>Actinomycetota</taxon>
        <taxon>Actinomycetes</taxon>
        <taxon>Streptosporangiales</taxon>
        <taxon>Thermomonosporaceae</taxon>
        <taxon>Actinomadura</taxon>
    </lineage>
</organism>
<evidence type="ECO:0000259" key="2">
    <source>
        <dbReference type="PROSITE" id="PS50994"/>
    </source>
</evidence>
<dbReference type="InterPro" id="IPR036397">
    <property type="entry name" value="RNaseH_sf"/>
</dbReference>
<proteinExistence type="predicted"/>
<comment type="function">
    <text evidence="1">Involved in the transposition of the insertion sequence.</text>
</comment>
<evidence type="ECO:0000313" key="4">
    <source>
        <dbReference type="Proteomes" id="UP000316706"/>
    </source>
</evidence>
<dbReference type="InterPro" id="IPR001584">
    <property type="entry name" value="Integrase_cat-core"/>
</dbReference>
<dbReference type="GO" id="GO:0015074">
    <property type="term" value="P:DNA integration"/>
    <property type="evidence" value="ECO:0007669"/>
    <property type="project" value="InterPro"/>
</dbReference>
<dbReference type="Pfam" id="PF00665">
    <property type="entry name" value="rve"/>
    <property type="match status" value="1"/>
</dbReference>
<name>A0A543I7F1_9ACTN</name>
<dbReference type="NCBIfam" id="NF033516">
    <property type="entry name" value="transpos_IS3"/>
    <property type="match status" value="1"/>
</dbReference>
<protein>
    <submittedName>
        <fullName evidence="3">Transposase InsO family protein</fullName>
    </submittedName>
</protein>
<dbReference type="GO" id="GO:0003676">
    <property type="term" value="F:nucleic acid binding"/>
    <property type="evidence" value="ECO:0007669"/>
    <property type="project" value="InterPro"/>
</dbReference>
<dbReference type="Gene3D" id="3.30.420.10">
    <property type="entry name" value="Ribonuclease H-like superfamily/Ribonuclease H"/>
    <property type="match status" value="1"/>
</dbReference>
<dbReference type="EMBL" id="VFPO01000001">
    <property type="protein sequence ID" value="TQM66508.1"/>
    <property type="molecule type" value="Genomic_DNA"/>
</dbReference>
<dbReference type="PANTHER" id="PTHR46889:SF4">
    <property type="entry name" value="TRANSPOSASE INSO FOR INSERTION SEQUENCE ELEMENT IS911B-RELATED"/>
    <property type="match status" value="1"/>
</dbReference>
<evidence type="ECO:0000313" key="3">
    <source>
        <dbReference type="EMBL" id="TQM66508.1"/>
    </source>
</evidence>
<dbReference type="Proteomes" id="UP000316706">
    <property type="component" value="Unassembled WGS sequence"/>
</dbReference>